<dbReference type="CDD" id="cd06261">
    <property type="entry name" value="TM_PBP2"/>
    <property type="match status" value="2"/>
</dbReference>
<name>A0A498RI03_9FIRM</name>
<feature type="transmembrane region" description="Helical" evidence="5">
    <location>
        <begin position="236"/>
        <end position="256"/>
    </location>
</feature>
<evidence type="ECO:0000256" key="5">
    <source>
        <dbReference type="RuleBase" id="RU363032"/>
    </source>
</evidence>
<feature type="transmembrane region" description="Helical" evidence="5">
    <location>
        <begin position="12"/>
        <end position="32"/>
    </location>
</feature>
<dbReference type="PROSITE" id="PS50928">
    <property type="entry name" value="ABC_TM1"/>
    <property type="match status" value="2"/>
</dbReference>
<gene>
    <name evidence="7" type="ORF">LUCI_5041</name>
</gene>
<evidence type="ECO:0000256" key="3">
    <source>
        <dbReference type="ARBA" id="ARBA00022989"/>
    </source>
</evidence>
<feature type="transmembrane region" description="Helical" evidence="5">
    <location>
        <begin position="135"/>
        <end position="158"/>
    </location>
</feature>
<feature type="transmembrane region" description="Helical" evidence="5">
    <location>
        <begin position="544"/>
        <end position="566"/>
    </location>
</feature>
<dbReference type="Proteomes" id="UP000277811">
    <property type="component" value="Unassembled WGS sequence"/>
</dbReference>
<feature type="transmembrane region" description="Helical" evidence="5">
    <location>
        <begin position="413"/>
        <end position="434"/>
    </location>
</feature>
<feature type="transmembrane region" description="Helical" evidence="5">
    <location>
        <begin position="65"/>
        <end position="87"/>
    </location>
</feature>
<dbReference type="Gene3D" id="1.10.3720.10">
    <property type="entry name" value="MetI-like"/>
    <property type="match status" value="2"/>
</dbReference>
<keyword evidence="5" id="KW-0813">Transport</keyword>
<comment type="subcellular location">
    <subcellularLocation>
        <location evidence="5">Cell membrane</location>
        <topology evidence="5">Multi-pass membrane protein</topology>
    </subcellularLocation>
    <subcellularLocation>
        <location evidence="1">Membrane</location>
        <topology evidence="1">Multi-pass membrane protein</topology>
    </subcellularLocation>
</comment>
<evidence type="ECO:0000313" key="8">
    <source>
        <dbReference type="Proteomes" id="UP000277811"/>
    </source>
</evidence>
<feature type="transmembrane region" description="Helical" evidence="5">
    <location>
        <begin position="371"/>
        <end position="392"/>
    </location>
</feature>
<keyword evidence="2 5" id="KW-0812">Transmembrane</keyword>
<feature type="domain" description="ABC transmembrane type-1" evidence="6">
    <location>
        <begin position="61"/>
        <end position="255"/>
    </location>
</feature>
<proteinExistence type="inferred from homology"/>
<dbReference type="GO" id="GO:0055085">
    <property type="term" value="P:transmembrane transport"/>
    <property type="evidence" value="ECO:0007669"/>
    <property type="project" value="InterPro"/>
</dbReference>
<feature type="transmembrane region" description="Helical" evidence="5">
    <location>
        <begin position="454"/>
        <end position="476"/>
    </location>
</feature>
<evidence type="ECO:0000256" key="2">
    <source>
        <dbReference type="ARBA" id="ARBA00022692"/>
    </source>
</evidence>
<dbReference type="SUPFAM" id="SSF161098">
    <property type="entry name" value="MetI-like"/>
    <property type="match status" value="2"/>
</dbReference>
<dbReference type="Pfam" id="PF00528">
    <property type="entry name" value="BPD_transp_1"/>
    <property type="match status" value="2"/>
</dbReference>
<dbReference type="PANTHER" id="PTHR42744:SF1">
    <property type="entry name" value="BINDING-PROTEIN-DEPENDENT TRANSPORT SYSTEMS INNER MEMBRANE COMPONENT"/>
    <property type="match status" value="1"/>
</dbReference>
<keyword evidence="8" id="KW-1185">Reference proteome</keyword>
<dbReference type="InterPro" id="IPR000515">
    <property type="entry name" value="MetI-like"/>
</dbReference>
<evidence type="ECO:0000256" key="4">
    <source>
        <dbReference type="ARBA" id="ARBA00023136"/>
    </source>
</evidence>
<dbReference type="OrthoDB" id="9806809at2"/>
<dbReference type="RefSeq" id="WP_122630565.1">
    <property type="nucleotide sequence ID" value="NZ_UPPP01000133.1"/>
</dbReference>
<evidence type="ECO:0000259" key="6">
    <source>
        <dbReference type="PROSITE" id="PS50928"/>
    </source>
</evidence>
<dbReference type="GO" id="GO:0005886">
    <property type="term" value="C:plasma membrane"/>
    <property type="evidence" value="ECO:0007669"/>
    <property type="project" value="UniProtKB-SubCell"/>
</dbReference>
<dbReference type="EMBL" id="UPPP01000133">
    <property type="protein sequence ID" value="VBB09743.1"/>
    <property type="molecule type" value="Genomic_DNA"/>
</dbReference>
<feature type="domain" description="ABC transmembrane type-1" evidence="6">
    <location>
        <begin position="379"/>
        <end position="565"/>
    </location>
</feature>
<protein>
    <recommendedName>
        <fullName evidence="6">ABC transmembrane type-1 domain-containing protein</fullName>
    </recommendedName>
</protein>
<accession>A0A498RI03</accession>
<dbReference type="InterPro" id="IPR035906">
    <property type="entry name" value="MetI-like_sf"/>
</dbReference>
<comment type="similarity">
    <text evidence="5">Belongs to the binding-protein-dependent transport system permease family.</text>
</comment>
<dbReference type="PANTHER" id="PTHR42744">
    <property type="entry name" value="BINDING-PROTEIN-DEPENDENT TRANSPORT SYSTEMS INNER MEMBRANE COMPONENT"/>
    <property type="match status" value="1"/>
</dbReference>
<reference evidence="7 8" key="1">
    <citation type="submission" date="2018-06" db="EMBL/GenBank/DDBJ databases">
        <authorList>
            <person name="Strepis N."/>
        </authorList>
    </citation>
    <scope>NUCLEOTIDE SEQUENCE [LARGE SCALE GENOMIC DNA]</scope>
    <source>
        <strain evidence="7">LUCI</strain>
    </source>
</reference>
<sequence>MSVFATNISKHRFGIIDILLMAFIFVLLYAVLHLGASMSVPFSPKDQIDISLDPALLPYYAGRSLLRMFIAFGASLLFTLVYGYIAAKSKAAEKVLVPLLDILQSVPVLGFLSATITAFMALLPGSLMGVELASIFAIFTGQAWNMTFSFYHSLIIVPKDLEEAAAVLRLNWWQKFIHLELPFSVIGLVWNSMMSFGGGWFFLAASEAISVLGQNIRLPGVGSYLALAVEAGDMRAIFYSILTMVLMIILVDQFFWRPLVVWSQKFKMELSEAADLPSSFVYNILQRSIVINFFRAYLLNPLARSFGSLFDRFAGLSETAVIGVKKVSNVSLLTVLFKIGCWILFLSWISGPAQEAFNLIAGMQKAQLLNVFQLGFYTLGRVLICICLGALWTIPVGVRIGLSPRLSKILQPIVQIAASFPANMLFPFITILFLKYQVNFEWGSISLMMLGTQWYILFNVIAGAMAIPNDLLEAAAIYKLTGWQKWKFLIFPSIFPYLITGAITASGGAWNASIVSEIVSWHETQLTATGLGAYISQVTAQGDWAGIIWGITVMCVFVVVINRLVWRRLYQLAEVKYHLD</sequence>
<feature type="transmembrane region" description="Helical" evidence="5">
    <location>
        <begin position="99"/>
        <end position="123"/>
    </location>
</feature>
<dbReference type="AlphaFoldDB" id="A0A498RI03"/>
<feature type="transmembrane region" description="Helical" evidence="5">
    <location>
        <begin position="179"/>
        <end position="203"/>
    </location>
</feature>
<evidence type="ECO:0000256" key="1">
    <source>
        <dbReference type="ARBA" id="ARBA00004141"/>
    </source>
</evidence>
<feature type="transmembrane region" description="Helical" evidence="5">
    <location>
        <begin position="488"/>
        <end position="510"/>
    </location>
</feature>
<keyword evidence="4 5" id="KW-0472">Membrane</keyword>
<organism evidence="7 8">
    <name type="scientific">Lucifera butyrica</name>
    <dbReference type="NCBI Taxonomy" id="1351585"/>
    <lineage>
        <taxon>Bacteria</taxon>
        <taxon>Bacillati</taxon>
        <taxon>Bacillota</taxon>
        <taxon>Negativicutes</taxon>
        <taxon>Veillonellales</taxon>
        <taxon>Veillonellaceae</taxon>
        <taxon>Lucifera</taxon>
    </lineage>
</organism>
<keyword evidence="3 5" id="KW-1133">Transmembrane helix</keyword>
<evidence type="ECO:0000313" key="7">
    <source>
        <dbReference type="EMBL" id="VBB09743.1"/>
    </source>
</evidence>
<feature type="transmembrane region" description="Helical" evidence="5">
    <location>
        <begin position="330"/>
        <end position="351"/>
    </location>
</feature>